<sequence>METLLAQSDEEGIYSEKQKYRLGGKWMERSPEEKDVLRSSEDPAMCICSPENPHDVAGPTTRAAGKGAILPLWPDQRSFQEDLELRERFLSFDRNPLLEGCSRQASSGKLLGIDFQMRVIKANEAFAGKSSRLDDALGSRRRDSPIPHAWDVPLELLEMMSHALLIPKEVRAA</sequence>
<name>A0A3M0KYH0_HIRRU</name>
<proteinExistence type="predicted"/>
<evidence type="ECO:0000313" key="1">
    <source>
        <dbReference type="EMBL" id="RMC18298.1"/>
    </source>
</evidence>
<reference evidence="1 2" key="1">
    <citation type="submission" date="2018-07" db="EMBL/GenBank/DDBJ databases">
        <title>A high quality draft genome assembly of the barn swallow (H. rustica rustica).</title>
        <authorList>
            <person name="Formenti G."/>
            <person name="Chiara M."/>
            <person name="Poveda L."/>
            <person name="Francoijs K.-J."/>
            <person name="Bonisoli-Alquati A."/>
            <person name="Canova L."/>
            <person name="Gianfranceschi L."/>
            <person name="Horner D.S."/>
            <person name="Saino N."/>
        </authorList>
    </citation>
    <scope>NUCLEOTIDE SEQUENCE [LARGE SCALE GENOMIC DNA]</scope>
    <source>
        <strain evidence="1">Chelidonia</strain>
        <tissue evidence="1">Blood</tissue>
    </source>
</reference>
<dbReference type="AlphaFoldDB" id="A0A3M0KYH0"/>
<gene>
    <name evidence="1" type="ORF">DUI87_04180</name>
</gene>
<accession>A0A3M0KYH0</accession>
<organism evidence="1 2">
    <name type="scientific">Hirundo rustica rustica</name>
    <dbReference type="NCBI Taxonomy" id="333673"/>
    <lineage>
        <taxon>Eukaryota</taxon>
        <taxon>Metazoa</taxon>
        <taxon>Chordata</taxon>
        <taxon>Craniata</taxon>
        <taxon>Vertebrata</taxon>
        <taxon>Euteleostomi</taxon>
        <taxon>Archelosauria</taxon>
        <taxon>Archosauria</taxon>
        <taxon>Dinosauria</taxon>
        <taxon>Saurischia</taxon>
        <taxon>Theropoda</taxon>
        <taxon>Coelurosauria</taxon>
        <taxon>Aves</taxon>
        <taxon>Neognathae</taxon>
        <taxon>Neoaves</taxon>
        <taxon>Telluraves</taxon>
        <taxon>Australaves</taxon>
        <taxon>Passeriformes</taxon>
        <taxon>Sylvioidea</taxon>
        <taxon>Hirundinidae</taxon>
        <taxon>Hirundo</taxon>
    </lineage>
</organism>
<keyword evidence="2" id="KW-1185">Reference proteome</keyword>
<dbReference type="EMBL" id="QRBI01000096">
    <property type="protein sequence ID" value="RMC18298.1"/>
    <property type="molecule type" value="Genomic_DNA"/>
</dbReference>
<dbReference type="Proteomes" id="UP000269221">
    <property type="component" value="Unassembled WGS sequence"/>
</dbReference>
<comment type="caution">
    <text evidence="1">The sequence shown here is derived from an EMBL/GenBank/DDBJ whole genome shotgun (WGS) entry which is preliminary data.</text>
</comment>
<evidence type="ECO:0000313" key="2">
    <source>
        <dbReference type="Proteomes" id="UP000269221"/>
    </source>
</evidence>
<protein>
    <submittedName>
        <fullName evidence="1">Uncharacterized protein</fullName>
    </submittedName>
</protein>